<organism evidence="2 3">
    <name type="scientific">Marinibacterium profundimaris</name>
    <dbReference type="NCBI Taxonomy" id="1679460"/>
    <lineage>
        <taxon>Bacteria</taxon>
        <taxon>Pseudomonadati</taxon>
        <taxon>Pseudomonadota</taxon>
        <taxon>Alphaproteobacteria</taxon>
        <taxon>Rhodobacterales</taxon>
        <taxon>Paracoccaceae</taxon>
        <taxon>Marinibacterium</taxon>
    </lineage>
</organism>
<name>A0A225NAE2_9RHOB</name>
<evidence type="ECO:0000256" key="1">
    <source>
        <dbReference type="SAM" id="MobiDB-lite"/>
    </source>
</evidence>
<feature type="region of interest" description="Disordered" evidence="1">
    <location>
        <begin position="156"/>
        <end position="176"/>
    </location>
</feature>
<evidence type="ECO:0000313" key="2">
    <source>
        <dbReference type="EMBL" id="OWU66784.1"/>
    </source>
</evidence>
<feature type="region of interest" description="Disordered" evidence="1">
    <location>
        <begin position="1"/>
        <end position="39"/>
    </location>
</feature>
<reference evidence="2 3" key="1">
    <citation type="submission" date="2013-04" db="EMBL/GenBank/DDBJ databases">
        <title>Oceanicola sp. 22II1-22F33 Genome Sequencing.</title>
        <authorList>
            <person name="Lai Q."/>
            <person name="Li G."/>
            <person name="Shao Z."/>
        </authorList>
    </citation>
    <scope>NUCLEOTIDE SEQUENCE [LARGE SCALE GENOMIC DNA]</scope>
    <source>
        <strain evidence="2 3">22II1-22F33</strain>
    </source>
</reference>
<evidence type="ECO:0000313" key="3">
    <source>
        <dbReference type="Proteomes" id="UP000215377"/>
    </source>
</evidence>
<dbReference type="Proteomes" id="UP000215377">
    <property type="component" value="Unassembled WGS sequence"/>
</dbReference>
<gene>
    <name evidence="2" type="ORF">ATO3_27360</name>
</gene>
<feature type="compositionally biased region" description="Basic and acidic residues" evidence="1">
    <location>
        <begin position="167"/>
        <end position="176"/>
    </location>
</feature>
<dbReference type="AlphaFoldDB" id="A0A225NAE2"/>
<dbReference type="EMBL" id="AQQR01000037">
    <property type="protein sequence ID" value="OWU66784.1"/>
    <property type="molecule type" value="Genomic_DNA"/>
</dbReference>
<sequence length="176" mass="19780">MIDSSGHSVPIQKRIIKQRGGPPTADGARENYGGRPMAGETYQPFEIEQMPRTAFRIFHYNRKGLLERDSFYFHSVKGLRLREGQHGGVLLSFYSDNRAVTLRGGFSMHAVAEAIEDCNLATLTVFHPEIWDGVPEGVEAIDRIAIDTLAIPGQERRQPIDEEDFDDRLPGDRALN</sequence>
<accession>A0A225NAE2</accession>
<comment type="caution">
    <text evidence="2">The sequence shown here is derived from an EMBL/GenBank/DDBJ whole genome shotgun (WGS) entry which is preliminary data.</text>
</comment>
<keyword evidence="3" id="KW-1185">Reference proteome</keyword>
<proteinExistence type="predicted"/>
<protein>
    <submittedName>
        <fullName evidence="2">Uncharacterized protein</fullName>
    </submittedName>
</protein>